<dbReference type="RefSeq" id="WP_056988656.1">
    <property type="nucleotide sequence ID" value="NZ_AYZJ01000002.1"/>
</dbReference>
<evidence type="ECO:0000313" key="5">
    <source>
        <dbReference type="Proteomes" id="UP000050865"/>
    </source>
</evidence>
<dbReference type="PANTHER" id="PTHR30373:SF2">
    <property type="entry name" value="UPF0603 PROTEIN YGCG"/>
    <property type="match status" value="1"/>
</dbReference>
<dbReference type="Proteomes" id="UP000050865">
    <property type="component" value="Unassembled WGS sequence"/>
</dbReference>
<evidence type="ECO:0000259" key="3">
    <source>
        <dbReference type="Pfam" id="PF04536"/>
    </source>
</evidence>
<feature type="chain" id="PRO_5006416904" description="TPM domain-containing protein" evidence="2">
    <location>
        <begin position="27"/>
        <end position="289"/>
    </location>
</feature>
<evidence type="ECO:0000256" key="2">
    <source>
        <dbReference type="SAM" id="SignalP"/>
    </source>
</evidence>
<dbReference type="AlphaFoldDB" id="A0A0R2FBT1"/>
<feature type="signal peptide" evidence="2">
    <location>
        <begin position="1"/>
        <end position="26"/>
    </location>
</feature>
<keyword evidence="1" id="KW-0812">Transmembrane</keyword>
<reference evidence="4 5" key="1">
    <citation type="journal article" date="2015" name="Genome Announc.">
        <title>Expanding the biotechnology potential of lactobacilli through comparative genomics of 213 strains and associated genera.</title>
        <authorList>
            <person name="Sun Z."/>
            <person name="Harris H.M."/>
            <person name="McCann A."/>
            <person name="Guo C."/>
            <person name="Argimon S."/>
            <person name="Zhang W."/>
            <person name="Yang X."/>
            <person name="Jeffery I.B."/>
            <person name="Cooney J.C."/>
            <person name="Kagawa T.F."/>
            <person name="Liu W."/>
            <person name="Song Y."/>
            <person name="Salvetti E."/>
            <person name="Wrobel A."/>
            <person name="Rasinkangas P."/>
            <person name="Parkhill J."/>
            <person name="Rea M.C."/>
            <person name="O'Sullivan O."/>
            <person name="Ritari J."/>
            <person name="Douillard F.P."/>
            <person name="Paul Ross R."/>
            <person name="Yang R."/>
            <person name="Briner A.E."/>
            <person name="Felis G.E."/>
            <person name="de Vos W.M."/>
            <person name="Barrangou R."/>
            <person name="Klaenhammer T.R."/>
            <person name="Caufield P.W."/>
            <person name="Cui Y."/>
            <person name="Zhang H."/>
            <person name="O'Toole P.W."/>
        </authorList>
    </citation>
    <scope>NUCLEOTIDE SEQUENCE [LARGE SCALE GENOMIC DNA]</scope>
    <source>
        <strain evidence="4 5">DSM 22697</strain>
    </source>
</reference>
<keyword evidence="5" id="KW-1185">Reference proteome</keyword>
<evidence type="ECO:0000313" key="4">
    <source>
        <dbReference type="EMBL" id="KRN25888.1"/>
    </source>
</evidence>
<keyword evidence="2" id="KW-0732">Signal</keyword>
<keyword evidence="1" id="KW-1133">Transmembrane helix</keyword>
<proteinExistence type="predicted"/>
<evidence type="ECO:0000256" key="1">
    <source>
        <dbReference type="SAM" id="Phobius"/>
    </source>
</evidence>
<feature type="domain" description="TPM" evidence="3">
    <location>
        <begin position="41"/>
        <end position="167"/>
    </location>
</feature>
<name>A0A0R2FBT1_9LACO</name>
<accession>A0A0R2FBT1</accession>
<sequence>MKKRWLSVLLLLPLAFLFLRATPVQAVSYPAKPTGDSYYADELDLLEPQTQTLINDKNRSWEQTKQKPAVAVAVIKSSGGEDLGEYAPDLFSKWGVGQKNSDNGVLLVYADNHGAQNLFIEVGYGLEGDLPDAMAGRILQDNKALIKSKNDAQVNKGLRNVFNAVATVIDKKYKFKTDGNTVSDSQMAQYQQRQDRDENSGGGILATVITVFIVVAIIALFFSGGNNHRGGRGGGSGFWLWWLLSDLLSSSGRNDRWGGGSGFGGGGGFGGGSGGGFGGGSSGGGGAGI</sequence>
<gene>
    <name evidence="4" type="ORF">FC75_GL002021</name>
</gene>
<dbReference type="Pfam" id="PF04536">
    <property type="entry name" value="TPM_phosphatase"/>
    <property type="match status" value="1"/>
</dbReference>
<dbReference type="EMBL" id="AYZJ01000002">
    <property type="protein sequence ID" value="KRN25888.1"/>
    <property type="molecule type" value="Genomic_DNA"/>
</dbReference>
<dbReference type="InterPro" id="IPR007621">
    <property type="entry name" value="TPM_dom"/>
</dbReference>
<organism evidence="4 5">
    <name type="scientific">Lacticaseibacillus camelliae DSM 22697 = JCM 13995</name>
    <dbReference type="NCBI Taxonomy" id="1423730"/>
    <lineage>
        <taxon>Bacteria</taxon>
        <taxon>Bacillati</taxon>
        <taxon>Bacillota</taxon>
        <taxon>Bacilli</taxon>
        <taxon>Lactobacillales</taxon>
        <taxon>Lactobacillaceae</taxon>
        <taxon>Lacticaseibacillus</taxon>
    </lineage>
</organism>
<keyword evidence="1" id="KW-0472">Membrane</keyword>
<dbReference type="PANTHER" id="PTHR30373">
    <property type="entry name" value="UPF0603 PROTEIN YGCG"/>
    <property type="match status" value="1"/>
</dbReference>
<dbReference type="Gene3D" id="3.10.310.50">
    <property type="match status" value="1"/>
</dbReference>
<dbReference type="PATRIC" id="fig|1423730.4.peg.2102"/>
<protein>
    <recommendedName>
        <fullName evidence="3">TPM domain-containing protein</fullName>
    </recommendedName>
</protein>
<comment type="caution">
    <text evidence="4">The sequence shown here is derived from an EMBL/GenBank/DDBJ whole genome shotgun (WGS) entry which is preliminary data.</text>
</comment>
<feature type="transmembrane region" description="Helical" evidence="1">
    <location>
        <begin position="201"/>
        <end position="222"/>
    </location>
</feature>
<dbReference type="STRING" id="1423730.FC75_GL002021"/>